<evidence type="ECO:0000256" key="7">
    <source>
        <dbReference type="ARBA" id="ARBA00023242"/>
    </source>
</evidence>
<keyword evidence="5" id="KW-0479">Metal-binding</keyword>
<proteinExistence type="inferred from homology"/>
<evidence type="ECO:0000256" key="1">
    <source>
        <dbReference type="ARBA" id="ARBA00001968"/>
    </source>
</evidence>
<accession>A0A6V7PLF3</accession>
<keyword evidence="7" id="KW-0539">Nucleus</keyword>
<sequence length="136" mass="15514">MLSWSKGNNTKCASCRPTVNPNCRFIYVTAGWEGSANDLTVLRDALSLPPPEGLRVPEGKYYLVDAGYTTMPGFIAPYRGTRYHLKEHAGHKPTNKRELFNFRHSSLRSKVERAFGILKSRFKILTSQPFFPLRHK</sequence>
<dbReference type="GO" id="GO:0046872">
    <property type="term" value="F:metal ion binding"/>
    <property type="evidence" value="ECO:0007669"/>
    <property type="project" value="UniProtKB-KW"/>
</dbReference>
<evidence type="ECO:0000256" key="5">
    <source>
        <dbReference type="ARBA" id="ARBA00022723"/>
    </source>
</evidence>
<dbReference type="GO" id="GO:0004518">
    <property type="term" value="F:nuclease activity"/>
    <property type="evidence" value="ECO:0007669"/>
    <property type="project" value="UniProtKB-KW"/>
</dbReference>
<evidence type="ECO:0000259" key="8">
    <source>
        <dbReference type="Pfam" id="PF13359"/>
    </source>
</evidence>
<evidence type="ECO:0000256" key="2">
    <source>
        <dbReference type="ARBA" id="ARBA00004123"/>
    </source>
</evidence>
<reference evidence="9" key="1">
    <citation type="submission" date="2020-07" db="EMBL/GenBank/DDBJ databases">
        <authorList>
            <person name="Lin J."/>
        </authorList>
    </citation>
    <scope>NUCLEOTIDE SEQUENCE</scope>
</reference>
<gene>
    <name evidence="9" type="ORF">CB5_LOCUS14689</name>
</gene>
<dbReference type="EMBL" id="LR862149">
    <property type="protein sequence ID" value="CAD1831478.1"/>
    <property type="molecule type" value="Genomic_DNA"/>
</dbReference>
<evidence type="ECO:0000256" key="6">
    <source>
        <dbReference type="ARBA" id="ARBA00022801"/>
    </source>
</evidence>
<name>A0A6V7PLF3_ANACO</name>
<comment type="similarity">
    <text evidence="3">Belongs to the HARBI1 family.</text>
</comment>
<dbReference type="PANTHER" id="PTHR22930:SF259">
    <property type="entry name" value="OS08G0106900 PROTEIN"/>
    <property type="match status" value="1"/>
</dbReference>
<evidence type="ECO:0000256" key="3">
    <source>
        <dbReference type="ARBA" id="ARBA00006958"/>
    </source>
</evidence>
<dbReference type="GO" id="GO:0005634">
    <property type="term" value="C:nucleus"/>
    <property type="evidence" value="ECO:0007669"/>
    <property type="project" value="UniProtKB-SubCell"/>
</dbReference>
<protein>
    <recommendedName>
        <fullName evidence="8">DDE Tnp4 domain-containing protein</fullName>
    </recommendedName>
</protein>
<keyword evidence="4" id="KW-0540">Nuclease</keyword>
<evidence type="ECO:0000256" key="4">
    <source>
        <dbReference type="ARBA" id="ARBA00022722"/>
    </source>
</evidence>
<dbReference type="InterPro" id="IPR045249">
    <property type="entry name" value="HARBI1-like"/>
</dbReference>
<dbReference type="Pfam" id="PF13359">
    <property type="entry name" value="DDE_Tnp_4"/>
    <property type="match status" value="1"/>
</dbReference>
<dbReference type="AlphaFoldDB" id="A0A6V7PLF3"/>
<dbReference type="PANTHER" id="PTHR22930">
    <property type="match status" value="1"/>
</dbReference>
<dbReference type="InterPro" id="IPR027806">
    <property type="entry name" value="HARBI1_dom"/>
</dbReference>
<comment type="cofactor">
    <cofactor evidence="1">
        <name>a divalent metal cation</name>
        <dbReference type="ChEBI" id="CHEBI:60240"/>
    </cofactor>
</comment>
<comment type="subcellular location">
    <subcellularLocation>
        <location evidence="2">Nucleus</location>
    </subcellularLocation>
</comment>
<dbReference type="GO" id="GO:0016787">
    <property type="term" value="F:hydrolase activity"/>
    <property type="evidence" value="ECO:0007669"/>
    <property type="project" value="UniProtKB-KW"/>
</dbReference>
<feature type="domain" description="DDE Tnp4" evidence="8">
    <location>
        <begin position="3"/>
        <end position="127"/>
    </location>
</feature>
<keyword evidence="6" id="KW-0378">Hydrolase</keyword>
<organism evidence="9">
    <name type="scientific">Ananas comosus var. bracteatus</name>
    <name type="common">red pineapple</name>
    <dbReference type="NCBI Taxonomy" id="296719"/>
    <lineage>
        <taxon>Eukaryota</taxon>
        <taxon>Viridiplantae</taxon>
        <taxon>Streptophyta</taxon>
        <taxon>Embryophyta</taxon>
        <taxon>Tracheophyta</taxon>
        <taxon>Spermatophyta</taxon>
        <taxon>Magnoliopsida</taxon>
        <taxon>Liliopsida</taxon>
        <taxon>Poales</taxon>
        <taxon>Bromeliaceae</taxon>
        <taxon>Bromelioideae</taxon>
        <taxon>Ananas</taxon>
    </lineage>
</organism>
<evidence type="ECO:0000313" key="9">
    <source>
        <dbReference type="EMBL" id="CAD1831478.1"/>
    </source>
</evidence>